<feature type="compositionally biased region" description="Pro residues" evidence="1">
    <location>
        <begin position="890"/>
        <end position="902"/>
    </location>
</feature>
<dbReference type="Gene3D" id="3.30.2010.10">
    <property type="entry name" value="Metalloproteases ('zincins'), catalytic domain"/>
    <property type="match status" value="1"/>
</dbReference>
<evidence type="ECO:0000313" key="4">
    <source>
        <dbReference type="EMBL" id="MCI1188999.1"/>
    </source>
</evidence>
<sequence length="998" mass="108937">MTTLEQFVSPALTRALGWTLLHSLWQGALVAAVLAGALLLLRRQRAEVRYAASAGALGVVVALAGITFGLYLNSSPAQGVLLSPGTVKTRPLVPLKHVETPVTRVSLTVKEAEKPVAAAANAAGLHKAAATVGGPVARASTPNWLATGLRYFDNNLPLLVVAWLLGLLAMSLRMLGGLLYVQRLRSYRVRPLSAAWQERLAVLAARSGVKRPVALLESALVRVPLVVGHVRPVILLPLGTVAGLSPAYLEAILAHELAHVLRRDYLVNLLQTVAEVLFFYHPAVWFVASCVRTERENCCDDTATDLVGGDPLRLARALTALAEWSQSAVVAPAPRLALAAINRPGALLLRVRRLVQRRPAAPTLAEGLMAGALVLGGLGLLGGSVALAGPLAGSQGTKPAGQTGPTPAAKAAGVADTNKRAARVAPAAPATPAAPAAPAAPLAPEAAAAPAPPVEERREEVIVERRDGADRDNDNDPRDGRPGRRRERRVIINGRAMNPATFRGNPGTVVITKDKKGRLTDLVVNGQHVETAVGKGKKNKGGKGQQVEVVQVAPFGGADVRGFAFRTDGGELDPLVRREVERTVRRQVERDVRRDVERELKRNDNFSFNFPDFGDQFDKSFRMAPGTSLNRVYRLKSLNNGGSDPETRRATLDALRGAERGLRTAAATKGLNAEQRKQINKELERVRAQIKKAESAPATNQLQRLNGGMNLNIDLREHEQEMREHEQEMRAHQRDLQQHQRELQERIRESQRELQEMEQGSASQDRERAERDREMADRDRERADRDRQRAERDRERAERDRERAERDRKRSEALADQLQKDGLIQDKDNYQVRLTPNSFTVNGKEQPAKLRDKYLKLHAEATGRTLSGNDAMVITRNGDSNTSFSQSAGPRPPRLPQPPRAPRAPLTPLLAPGPPAPPVLDAPAPPRPPRINSDELRRELRKDGVLAADEKNLQFQLNASGLTVNGKKQPDALADKYRKMTGHTDGKNFNVMISTQED</sequence>
<evidence type="ECO:0000256" key="2">
    <source>
        <dbReference type="SAM" id="Phobius"/>
    </source>
</evidence>
<dbReference type="InterPro" id="IPR008756">
    <property type="entry name" value="Peptidase_M56"/>
</dbReference>
<name>A0A9X1VGY0_9BACT</name>
<comment type="caution">
    <text evidence="4">The sequence shown here is derived from an EMBL/GenBank/DDBJ whole genome shotgun (WGS) entry which is preliminary data.</text>
</comment>
<dbReference type="InterPro" id="IPR052173">
    <property type="entry name" value="Beta-lactam_resp_regulator"/>
</dbReference>
<evidence type="ECO:0000256" key="1">
    <source>
        <dbReference type="SAM" id="MobiDB-lite"/>
    </source>
</evidence>
<feature type="transmembrane region" description="Helical" evidence="2">
    <location>
        <begin position="367"/>
        <end position="389"/>
    </location>
</feature>
<keyword evidence="2" id="KW-0812">Transmembrane</keyword>
<feature type="compositionally biased region" description="Basic and acidic residues" evidence="1">
    <location>
        <begin position="764"/>
        <end position="813"/>
    </location>
</feature>
<dbReference type="PANTHER" id="PTHR34978">
    <property type="entry name" value="POSSIBLE SENSOR-TRANSDUCER PROTEIN BLAR"/>
    <property type="match status" value="1"/>
</dbReference>
<accession>A0A9X1VGY0</accession>
<feature type="compositionally biased region" description="Low complexity" evidence="1">
    <location>
        <begin position="423"/>
        <end position="449"/>
    </location>
</feature>
<feature type="transmembrane region" description="Helical" evidence="2">
    <location>
        <begin position="158"/>
        <end position="181"/>
    </location>
</feature>
<feature type="region of interest" description="Disordered" evidence="1">
    <location>
        <begin position="721"/>
        <end position="828"/>
    </location>
</feature>
<dbReference type="GO" id="GO:0008237">
    <property type="term" value="F:metallopeptidase activity"/>
    <property type="evidence" value="ECO:0007669"/>
    <property type="project" value="UniProtKB-KW"/>
</dbReference>
<dbReference type="Proteomes" id="UP001139193">
    <property type="component" value="Unassembled WGS sequence"/>
</dbReference>
<feature type="domain" description="Peptidase M56" evidence="3">
    <location>
        <begin position="153"/>
        <end position="303"/>
    </location>
</feature>
<dbReference type="RefSeq" id="WP_241937222.1">
    <property type="nucleotide sequence ID" value="NZ_JALBGC010000004.1"/>
</dbReference>
<evidence type="ECO:0000259" key="3">
    <source>
        <dbReference type="Pfam" id="PF05569"/>
    </source>
</evidence>
<keyword evidence="4" id="KW-0378">Hydrolase</keyword>
<proteinExistence type="predicted"/>
<reference evidence="4" key="1">
    <citation type="submission" date="2022-03" db="EMBL/GenBank/DDBJ databases">
        <title>Bacterial whole genome sequence for Hymenobacter sp. DH14.</title>
        <authorList>
            <person name="Le V."/>
        </authorList>
    </citation>
    <scope>NUCLEOTIDE SEQUENCE</scope>
    <source>
        <strain evidence="4">DH14</strain>
    </source>
</reference>
<feature type="transmembrane region" description="Helical" evidence="2">
    <location>
        <begin position="20"/>
        <end position="41"/>
    </location>
</feature>
<feature type="region of interest" description="Disordered" evidence="1">
    <location>
        <begin position="868"/>
        <end position="932"/>
    </location>
</feature>
<gene>
    <name evidence="4" type="ORF">MON38_16370</name>
</gene>
<dbReference type="AlphaFoldDB" id="A0A9X1VGY0"/>
<dbReference type="Pfam" id="PF05569">
    <property type="entry name" value="Peptidase_M56"/>
    <property type="match status" value="1"/>
</dbReference>
<feature type="transmembrane region" description="Helical" evidence="2">
    <location>
        <begin position="48"/>
        <end position="72"/>
    </location>
</feature>
<dbReference type="CDD" id="cd07341">
    <property type="entry name" value="M56_BlaR1_MecR1_like"/>
    <property type="match status" value="1"/>
</dbReference>
<keyword evidence="4" id="KW-0645">Protease</keyword>
<keyword evidence="4" id="KW-0482">Metalloprotease</keyword>
<protein>
    <submittedName>
        <fullName evidence="4">M48 family metalloprotease</fullName>
        <ecNumber evidence="4">3.4.24.-</ecNumber>
    </submittedName>
</protein>
<feature type="compositionally biased region" description="Basic and acidic residues" evidence="1">
    <location>
        <begin position="454"/>
        <end position="482"/>
    </location>
</feature>
<feature type="compositionally biased region" description="Polar residues" evidence="1">
    <location>
        <begin position="877"/>
        <end position="888"/>
    </location>
</feature>
<evidence type="ECO:0000313" key="5">
    <source>
        <dbReference type="Proteomes" id="UP001139193"/>
    </source>
</evidence>
<keyword evidence="2" id="KW-0472">Membrane</keyword>
<dbReference type="EC" id="3.4.24.-" evidence="4"/>
<dbReference type="PANTHER" id="PTHR34978:SF3">
    <property type="entry name" value="SLR0241 PROTEIN"/>
    <property type="match status" value="1"/>
</dbReference>
<organism evidence="4 5">
    <name type="scientific">Hymenobacter cyanobacteriorum</name>
    <dbReference type="NCBI Taxonomy" id="2926463"/>
    <lineage>
        <taxon>Bacteria</taxon>
        <taxon>Pseudomonadati</taxon>
        <taxon>Bacteroidota</taxon>
        <taxon>Cytophagia</taxon>
        <taxon>Cytophagales</taxon>
        <taxon>Hymenobacteraceae</taxon>
        <taxon>Hymenobacter</taxon>
    </lineage>
</organism>
<feature type="region of interest" description="Disordered" evidence="1">
    <location>
        <begin position="395"/>
        <end position="490"/>
    </location>
</feature>
<feature type="compositionally biased region" description="Basic and acidic residues" evidence="1">
    <location>
        <begin position="721"/>
        <end position="755"/>
    </location>
</feature>
<feature type="compositionally biased region" description="Pro residues" evidence="1">
    <location>
        <begin position="911"/>
        <end position="929"/>
    </location>
</feature>
<keyword evidence="2" id="KW-1133">Transmembrane helix</keyword>
<dbReference type="EMBL" id="JALBGC010000004">
    <property type="protein sequence ID" value="MCI1188999.1"/>
    <property type="molecule type" value="Genomic_DNA"/>
</dbReference>
<keyword evidence="5" id="KW-1185">Reference proteome</keyword>